<name>A0A494XS75_9BURK</name>
<dbReference type="OrthoDB" id="8522748at2"/>
<proteinExistence type="inferred from homology"/>
<dbReference type="Gene3D" id="3.40.50.2300">
    <property type="match status" value="2"/>
</dbReference>
<evidence type="ECO:0000313" key="5">
    <source>
        <dbReference type="EMBL" id="RKP53488.1"/>
    </source>
</evidence>
<dbReference type="RefSeq" id="WP_121088117.1">
    <property type="nucleotide sequence ID" value="NZ_RBZU01000007.1"/>
</dbReference>
<protein>
    <submittedName>
        <fullName evidence="5">ABC transporter substrate-binding protein</fullName>
    </submittedName>
</protein>
<dbReference type="InterPro" id="IPR028082">
    <property type="entry name" value="Peripla_BP_I"/>
</dbReference>
<evidence type="ECO:0000256" key="1">
    <source>
        <dbReference type="ARBA" id="ARBA00010062"/>
    </source>
</evidence>
<evidence type="ECO:0000259" key="4">
    <source>
        <dbReference type="Pfam" id="PF13458"/>
    </source>
</evidence>
<dbReference type="InterPro" id="IPR051010">
    <property type="entry name" value="BCAA_transport"/>
</dbReference>
<dbReference type="EMBL" id="RBZU01000007">
    <property type="protein sequence ID" value="RKP53488.1"/>
    <property type="molecule type" value="Genomic_DNA"/>
</dbReference>
<sequence>MRISTSPTALAAPSRWTTTTRSAAAITSLMLAAALPATARADDTVKIGMVLAKQGAVAIHSEYLMQGANLALEEQGGKVLGRPVQLIWLDEPSPQGAQQNMQKLIDEEKVVAVVGGGTSANALAESALANRAKIPFIAPNAAADELTGKSCNRYTFRAHLPVKPQVRAMSQQLLTLGKHWYFLTASYAFGQDVSDQFQKQLIASGGTVAGADASPLNTPDYTSYILKIRQAKPDVVVSGLSGSDVSTFLKQWNEMGMKGQIPIAQIGSADSDIWGVGPEAATGYYSKDWYFNNPANAAEDKAFAAEYAKKFKRPAPDRAWLGWFVMRSLLQSIDAAKSVDSAAIVKSLEGWRDANRPMPAYYRAWDHQMLVPILVAKVKPKIPDAYDFLDIEKTIPDNASGLDALYGSEADVGCHIGPL</sequence>
<dbReference type="Pfam" id="PF13458">
    <property type="entry name" value="Peripla_BP_6"/>
    <property type="match status" value="1"/>
</dbReference>
<dbReference type="AlphaFoldDB" id="A0A494XS75"/>
<dbReference type="PANTHER" id="PTHR30483:SF6">
    <property type="entry name" value="PERIPLASMIC BINDING PROTEIN OF ABC TRANSPORTER FOR NATURAL AMINO ACIDS"/>
    <property type="match status" value="1"/>
</dbReference>
<feature type="signal peptide" evidence="3">
    <location>
        <begin position="1"/>
        <end position="41"/>
    </location>
</feature>
<comment type="similarity">
    <text evidence="1">Belongs to the leucine-binding protein family.</text>
</comment>
<dbReference type="Proteomes" id="UP000270342">
    <property type="component" value="Unassembled WGS sequence"/>
</dbReference>
<dbReference type="SUPFAM" id="SSF53822">
    <property type="entry name" value="Periplasmic binding protein-like I"/>
    <property type="match status" value="1"/>
</dbReference>
<reference evidence="5 6" key="1">
    <citation type="submission" date="2018-10" db="EMBL/GenBank/DDBJ databases">
        <title>Robbsia sp. DHC34, isolated from soil.</title>
        <authorList>
            <person name="Gao Z.-H."/>
            <person name="Qiu L.-H."/>
        </authorList>
    </citation>
    <scope>NUCLEOTIDE SEQUENCE [LARGE SCALE GENOMIC DNA]</scope>
    <source>
        <strain evidence="5 6">DHC34</strain>
    </source>
</reference>
<gene>
    <name evidence="5" type="ORF">D7S86_16495</name>
</gene>
<evidence type="ECO:0000256" key="3">
    <source>
        <dbReference type="SAM" id="SignalP"/>
    </source>
</evidence>
<organism evidence="5 6">
    <name type="scientific">Pararobbsia silviterrae</name>
    <dbReference type="NCBI Taxonomy" id="1792498"/>
    <lineage>
        <taxon>Bacteria</taxon>
        <taxon>Pseudomonadati</taxon>
        <taxon>Pseudomonadota</taxon>
        <taxon>Betaproteobacteria</taxon>
        <taxon>Burkholderiales</taxon>
        <taxon>Burkholderiaceae</taxon>
        <taxon>Pararobbsia</taxon>
    </lineage>
</organism>
<keyword evidence="2 3" id="KW-0732">Signal</keyword>
<evidence type="ECO:0000313" key="6">
    <source>
        <dbReference type="Proteomes" id="UP000270342"/>
    </source>
</evidence>
<accession>A0A494XS75</accession>
<evidence type="ECO:0000256" key="2">
    <source>
        <dbReference type="ARBA" id="ARBA00022729"/>
    </source>
</evidence>
<dbReference type="InterPro" id="IPR028081">
    <property type="entry name" value="Leu-bd"/>
</dbReference>
<dbReference type="PANTHER" id="PTHR30483">
    <property type="entry name" value="LEUCINE-SPECIFIC-BINDING PROTEIN"/>
    <property type="match status" value="1"/>
</dbReference>
<comment type="caution">
    <text evidence="5">The sequence shown here is derived from an EMBL/GenBank/DDBJ whole genome shotgun (WGS) entry which is preliminary data.</text>
</comment>
<keyword evidence="6" id="KW-1185">Reference proteome</keyword>
<feature type="domain" description="Leucine-binding protein" evidence="4">
    <location>
        <begin position="44"/>
        <end position="379"/>
    </location>
</feature>
<feature type="chain" id="PRO_5019722854" evidence="3">
    <location>
        <begin position="42"/>
        <end position="419"/>
    </location>
</feature>